<keyword evidence="8" id="KW-1185">Reference proteome</keyword>
<keyword evidence="2" id="KW-0677">Repeat</keyword>
<dbReference type="EMBL" id="JAFREM010000040">
    <property type="protein sequence ID" value="MBO1308675.1"/>
    <property type="molecule type" value="Genomic_DNA"/>
</dbReference>
<dbReference type="PANTHER" id="PTHR30185:SF18">
    <property type="entry name" value="TRANSCRIPTIONAL REGULATOR MTLR"/>
    <property type="match status" value="1"/>
</dbReference>
<evidence type="ECO:0000256" key="1">
    <source>
        <dbReference type="ARBA" id="ARBA00022679"/>
    </source>
</evidence>
<name>A0ABS3LGB8_9ENTE</name>
<evidence type="ECO:0000256" key="3">
    <source>
        <dbReference type="ARBA" id="ARBA00023015"/>
    </source>
</evidence>
<sequence>MDSQTYQVLTILVNELDYVTYKTISKKINVSSRTVSRIIPTVITFLERNNFNFSVKKGRGIKLNLDENERSRLEESLVSQNVNYYSSEERIAFIITELLDSDDSAKIDYFANVLGVSPMTIHSDLATIENRMSNLNLKLCKQRGKGITVEGSKFDKAMFYSDFLYGNIDVRLIEFTQANPFSIIMFGNHLSSSIREKLYKKLPIEEMRTIHSRFEKSGTRLRFLLADGGYFKLVLTTSLLNRNSESTTEYSKKYNDLVEEIIDISLSQSKKIVSEEEAEFIDRYISSARKTNNTEKWSSKFSVSENFEEEINRVRSAFYRIFGNKIDMTSVFIKSFDNHVYLFLQRYNSNLQVKNQYTHIFKEEYPQIFIRIHDLVVELGYEKIIDDEVVFLAMHILGAILDKNNSSNTKRVAVVCSSGFGTSKVLRESIKKRFPQIEIEDEYNDNIINEFEFIKKNIDLIVSTIPVDTIFVPNVMVNPFLSQNDVIKIENILNLKNSDIDYPVFETDNSIEKIPVSNERTRLIDRVLETFYFSELSEVESIDQVIEEISAATMPADKAPLLAEALKEREKFGSSVIDDHGVLLLHCKFDDQIQLGVIRIDRPVEYHTIDGLVKIDTIILMVVPTKKRNEIVQLFGTISSSLVLDENFLKSVKSLDFEKLSSALRSSMEKMG</sequence>
<dbReference type="Pfam" id="PF00874">
    <property type="entry name" value="PRD"/>
    <property type="match status" value="1"/>
</dbReference>
<feature type="domain" description="PRD" evidence="6">
    <location>
        <begin position="302"/>
        <end position="406"/>
    </location>
</feature>
<dbReference type="InterPro" id="IPR036095">
    <property type="entry name" value="PTS_EIIB-like_sf"/>
</dbReference>
<dbReference type="Gene3D" id="3.40.50.2300">
    <property type="match status" value="1"/>
</dbReference>
<dbReference type="SUPFAM" id="SSF63520">
    <property type="entry name" value="PTS-regulatory domain, PRD"/>
    <property type="match status" value="1"/>
</dbReference>
<dbReference type="Gene3D" id="3.40.930.10">
    <property type="entry name" value="Mannitol-specific EII, Chain A"/>
    <property type="match status" value="1"/>
</dbReference>
<organism evidence="7 8">
    <name type="scientific">Candidatus Enterococcus moelleringii</name>
    <dbReference type="NCBI Taxonomy" id="2815325"/>
    <lineage>
        <taxon>Bacteria</taxon>
        <taxon>Bacillati</taxon>
        <taxon>Bacillota</taxon>
        <taxon>Bacilli</taxon>
        <taxon>Lactobacillales</taxon>
        <taxon>Enterococcaceae</taxon>
        <taxon>Enterococcus</taxon>
    </lineage>
</organism>
<evidence type="ECO:0000259" key="6">
    <source>
        <dbReference type="PROSITE" id="PS51372"/>
    </source>
</evidence>
<comment type="caution">
    <text evidence="7">The sequence shown here is derived from an EMBL/GenBank/DDBJ whole genome shotgun (WGS) entry which is preliminary data.</text>
</comment>
<keyword evidence="1" id="KW-0808">Transferase</keyword>
<dbReference type="Proteomes" id="UP000664601">
    <property type="component" value="Unassembled WGS sequence"/>
</dbReference>
<dbReference type="SUPFAM" id="SSF52794">
    <property type="entry name" value="PTS system IIB component-like"/>
    <property type="match status" value="1"/>
</dbReference>
<evidence type="ECO:0000256" key="4">
    <source>
        <dbReference type="ARBA" id="ARBA00023163"/>
    </source>
</evidence>
<dbReference type="Gene3D" id="1.10.1790.10">
    <property type="entry name" value="PRD domain"/>
    <property type="match status" value="1"/>
</dbReference>
<evidence type="ECO:0000259" key="5">
    <source>
        <dbReference type="PROSITE" id="PS51099"/>
    </source>
</evidence>
<dbReference type="CDD" id="cd05568">
    <property type="entry name" value="PTS_IIB_bgl_like"/>
    <property type="match status" value="1"/>
</dbReference>
<reference evidence="7 8" key="1">
    <citation type="submission" date="2021-03" db="EMBL/GenBank/DDBJ databases">
        <title>Enterococcal diversity collection.</title>
        <authorList>
            <person name="Gilmore M.S."/>
            <person name="Schwartzman J."/>
            <person name="Van Tyne D."/>
            <person name="Martin M."/>
            <person name="Earl A.M."/>
            <person name="Manson A.L."/>
            <person name="Straub T."/>
            <person name="Salamzade R."/>
            <person name="Saavedra J."/>
            <person name="Lebreton F."/>
            <person name="Prichula J."/>
            <person name="Schaufler K."/>
            <person name="Gaca A."/>
            <person name="Sgardioli B."/>
            <person name="Wagenaar J."/>
            <person name="Strong T."/>
        </authorList>
    </citation>
    <scope>NUCLEOTIDE SEQUENCE [LARGE SCALE GENOMIC DNA]</scope>
    <source>
        <strain evidence="7 8">669A</strain>
    </source>
</reference>
<evidence type="ECO:0000313" key="7">
    <source>
        <dbReference type="EMBL" id="MBO1308675.1"/>
    </source>
</evidence>
<dbReference type="PANTHER" id="PTHR30185">
    <property type="entry name" value="CRYPTIC BETA-GLUCOSIDE BGL OPERON ANTITERMINATOR"/>
    <property type="match status" value="1"/>
</dbReference>
<dbReference type="InterPro" id="IPR016152">
    <property type="entry name" value="PTrfase/Anion_transptr"/>
</dbReference>
<dbReference type="RefSeq" id="WP_207675666.1">
    <property type="nucleotide sequence ID" value="NZ_JAFREM010000040.1"/>
</dbReference>
<proteinExistence type="predicted"/>
<dbReference type="InterPro" id="IPR003501">
    <property type="entry name" value="PTS_EIIB_2/3"/>
</dbReference>
<accession>A0ABS3LGB8</accession>
<feature type="domain" description="PTS EIIB type-2" evidence="5">
    <location>
        <begin position="410"/>
        <end position="501"/>
    </location>
</feature>
<evidence type="ECO:0000256" key="2">
    <source>
        <dbReference type="ARBA" id="ARBA00022737"/>
    </source>
</evidence>
<gene>
    <name evidence="7" type="ORF">JZO70_21050</name>
</gene>
<dbReference type="SUPFAM" id="SSF55804">
    <property type="entry name" value="Phoshotransferase/anion transport protein"/>
    <property type="match status" value="1"/>
</dbReference>
<keyword evidence="3" id="KW-0805">Transcription regulation</keyword>
<dbReference type="PROSITE" id="PS51099">
    <property type="entry name" value="PTS_EIIB_TYPE_2"/>
    <property type="match status" value="1"/>
</dbReference>
<dbReference type="InterPro" id="IPR011608">
    <property type="entry name" value="PRD"/>
</dbReference>
<dbReference type="PROSITE" id="PS51372">
    <property type="entry name" value="PRD_2"/>
    <property type="match status" value="1"/>
</dbReference>
<dbReference type="InterPro" id="IPR050661">
    <property type="entry name" value="BglG_antiterminators"/>
</dbReference>
<protein>
    <submittedName>
        <fullName evidence="7">Helix-turn-helix domain-containing protein</fullName>
    </submittedName>
</protein>
<evidence type="ECO:0000313" key="8">
    <source>
        <dbReference type="Proteomes" id="UP000664601"/>
    </source>
</evidence>
<dbReference type="InterPro" id="IPR013011">
    <property type="entry name" value="PTS_EIIB_2"/>
</dbReference>
<dbReference type="InterPro" id="IPR036634">
    <property type="entry name" value="PRD_sf"/>
</dbReference>
<dbReference type="Pfam" id="PF02302">
    <property type="entry name" value="PTS_IIB"/>
    <property type="match status" value="1"/>
</dbReference>
<keyword evidence="4" id="KW-0804">Transcription</keyword>